<evidence type="ECO:0000313" key="3">
    <source>
        <dbReference type="EMBL" id="KKQ26607.1"/>
    </source>
</evidence>
<dbReference type="PATRIC" id="fig|1618486.3.peg.227"/>
<feature type="domain" description="Bacterial sugar transferase" evidence="2">
    <location>
        <begin position="22"/>
        <end position="221"/>
    </location>
</feature>
<dbReference type="EMBL" id="LBSV01000002">
    <property type="protein sequence ID" value="KKQ26607.1"/>
    <property type="molecule type" value="Genomic_DNA"/>
</dbReference>
<keyword evidence="3" id="KW-0808">Transferase</keyword>
<comment type="similarity">
    <text evidence="1">Belongs to the bacterial sugar transferase family.</text>
</comment>
<evidence type="ECO:0000259" key="2">
    <source>
        <dbReference type="Pfam" id="PF02397"/>
    </source>
</evidence>
<dbReference type="Pfam" id="PF02397">
    <property type="entry name" value="Bac_transf"/>
    <property type="match status" value="1"/>
</dbReference>
<evidence type="ECO:0000256" key="1">
    <source>
        <dbReference type="ARBA" id="ARBA00006464"/>
    </source>
</evidence>
<name>A0A0G0G9G0_9BACT</name>
<dbReference type="AlphaFoldDB" id="A0A0G0G9G0"/>
<protein>
    <submittedName>
        <fullName evidence="3">Undecaprenyl-phosphate galactose phosphotransferase</fullName>
    </submittedName>
</protein>
<dbReference type="PANTHER" id="PTHR30576:SF0">
    <property type="entry name" value="UNDECAPRENYL-PHOSPHATE N-ACETYLGALACTOSAMINYL 1-PHOSPHATE TRANSFERASE-RELATED"/>
    <property type="match status" value="1"/>
</dbReference>
<dbReference type="InterPro" id="IPR003362">
    <property type="entry name" value="Bact_transf"/>
</dbReference>
<sequence>MEVRKTKGTFKMEGKAYQKSLKRVIDILSSLILLVIFSPISIAAALAIKLDSPGTIFADVPERIGEKGRKFKMYKFRSMIVNAHYLLRTDPRFKKLFHEYKKSSYKLKKDPRITWVGKFIRRHSIDEIPQLINVFKGEMSLVGPRAYYPDELENQLKEYPHTKKLVTKVLSVKPGITGLWQVSGRSEVNFDKRIAIDADYVDNISLGKDLKIILKTPIIMVSGKGAI</sequence>
<reference evidence="3 4" key="1">
    <citation type="journal article" date="2015" name="Nature">
        <title>rRNA introns, odd ribosomes, and small enigmatic genomes across a large radiation of phyla.</title>
        <authorList>
            <person name="Brown C.T."/>
            <person name="Hug L.A."/>
            <person name="Thomas B.C."/>
            <person name="Sharon I."/>
            <person name="Castelle C.J."/>
            <person name="Singh A."/>
            <person name="Wilkins M.J."/>
            <person name="Williams K.H."/>
            <person name="Banfield J.F."/>
        </authorList>
    </citation>
    <scope>NUCLEOTIDE SEQUENCE [LARGE SCALE GENOMIC DNA]</scope>
</reference>
<dbReference type="Proteomes" id="UP000034917">
    <property type="component" value="Unassembled WGS sequence"/>
</dbReference>
<comment type="caution">
    <text evidence="3">The sequence shown here is derived from an EMBL/GenBank/DDBJ whole genome shotgun (WGS) entry which is preliminary data.</text>
</comment>
<dbReference type="GO" id="GO:0016780">
    <property type="term" value="F:phosphotransferase activity, for other substituted phosphate groups"/>
    <property type="evidence" value="ECO:0007669"/>
    <property type="project" value="TreeGrafter"/>
</dbReference>
<organism evidence="3 4">
    <name type="scientific">Candidatus Roizmanbacteria bacterium GW2011_GWC2_37_13</name>
    <dbReference type="NCBI Taxonomy" id="1618486"/>
    <lineage>
        <taxon>Bacteria</taxon>
        <taxon>Candidatus Roizmaniibacteriota</taxon>
    </lineage>
</organism>
<accession>A0A0G0G9G0</accession>
<proteinExistence type="inferred from homology"/>
<dbReference type="PANTHER" id="PTHR30576">
    <property type="entry name" value="COLANIC BIOSYNTHESIS UDP-GLUCOSE LIPID CARRIER TRANSFERASE"/>
    <property type="match status" value="1"/>
</dbReference>
<gene>
    <name evidence="3" type="ORF">US40_C0002G0141</name>
</gene>
<evidence type="ECO:0000313" key="4">
    <source>
        <dbReference type="Proteomes" id="UP000034917"/>
    </source>
</evidence>